<protein>
    <submittedName>
        <fullName evidence="1">Uncharacterized protein</fullName>
    </submittedName>
</protein>
<dbReference type="AlphaFoldDB" id="A0AAI8Z1H5"/>
<sequence>MHYYLHYLYTGPIFFMDGHAMGDLHVIGADAYSLDNYPDLDVVETIYSATGPASSGRRLMVGIYIRLVPSERINGQHMLREFKEDLLGQLMVASAARRGLRYEEVFPPLETTDYYQEEEEED</sequence>
<dbReference type="EMBL" id="CAVMBE010000039">
    <property type="protein sequence ID" value="CAK4030724.1"/>
    <property type="molecule type" value="Genomic_DNA"/>
</dbReference>
<keyword evidence="2" id="KW-1185">Reference proteome</keyword>
<name>A0AAI8Z1H5_9PEZI</name>
<organism evidence="1 2">
    <name type="scientific">Lecanosticta acicola</name>
    <dbReference type="NCBI Taxonomy" id="111012"/>
    <lineage>
        <taxon>Eukaryota</taxon>
        <taxon>Fungi</taxon>
        <taxon>Dikarya</taxon>
        <taxon>Ascomycota</taxon>
        <taxon>Pezizomycotina</taxon>
        <taxon>Dothideomycetes</taxon>
        <taxon>Dothideomycetidae</taxon>
        <taxon>Mycosphaerellales</taxon>
        <taxon>Mycosphaerellaceae</taxon>
        <taxon>Lecanosticta</taxon>
    </lineage>
</organism>
<accession>A0AAI8Z1H5</accession>
<dbReference type="Proteomes" id="UP001296104">
    <property type="component" value="Unassembled WGS sequence"/>
</dbReference>
<comment type="caution">
    <text evidence="1">The sequence shown here is derived from an EMBL/GenBank/DDBJ whole genome shotgun (WGS) entry which is preliminary data.</text>
</comment>
<reference evidence="1" key="1">
    <citation type="submission" date="2023-11" db="EMBL/GenBank/DDBJ databases">
        <authorList>
            <person name="Alioto T."/>
            <person name="Alioto T."/>
            <person name="Gomez Garrido J."/>
        </authorList>
    </citation>
    <scope>NUCLEOTIDE SEQUENCE</scope>
</reference>
<evidence type="ECO:0000313" key="1">
    <source>
        <dbReference type="EMBL" id="CAK4030724.1"/>
    </source>
</evidence>
<gene>
    <name evidence="1" type="ORF">LECACI_7A005882</name>
</gene>
<proteinExistence type="predicted"/>
<evidence type="ECO:0000313" key="2">
    <source>
        <dbReference type="Proteomes" id="UP001296104"/>
    </source>
</evidence>